<evidence type="ECO:0000256" key="6">
    <source>
        <dbReference type="SAM" id="Phobius"/>
    </source>
</evidence>
<feature type="transmembrane region" description="Helical" evidence="6">
    <location>
        <begin position="99"/>
        <end position="121"/>
    </location>
</feature>
<dbReference type="PANTHER" id="PTHR32322:SF2">
    <property type="entry name" value="EAMA DOMAIN-CONTAINING PROTEIN"/>
    <property type="match status" value="1"/>
</dbReference>
<feature type="transmembrane region" description="Helical" evidence="6">
    <location>
        <begin position="72"/>
        <end position="93"/>
    </location>
</feature>
<dbReference type="RefSeq" id="WP_117142781.1">
    <property type="nucleotide sequence ID" value="NZ_CAKXKJ010000004.1"/>
</dbReference>
<dbReference type="Pfam" id="PF00892">
    <property type="entry name" value="EamA"/>
    <property type="match status" value="2"/>
</dbReference>
<reference evidence="8 9" key="1">
    <citation type="submission" date="2018-07" db="EMBL/GenBank/DDBJ databases">
        <title>GABA Modulating Bacteria of the Human Gut Microbiota.</title>
        <authorList>
            <person name="Strandwitz P."/>
            <person name="Kim K.H."/>
            <person name="Terekhova D."/>
            <person name="Liu J.K."/>
            <person name="Sharma A."/>
            <person name="Levering J."/>
            <person name="Mcdonald D."/>
            <person name="Dietrich D."/>
            <person name="Ramadhar T.R."/>
            <person name="Lekbua A."/>
            <person name="Mroue N."/>
            <person name="Liston C."/>
            <person name="Stewart E.J."/>
            <person name="Dubin M.J."/>
            <person name="Zengler K."/>
            <person name="Knight R."/>
            <person name="Gilbert J.A."/>
            <person name="Clardy J."/>
            <person name="Lewis K."/>
        </authorList>
    </citation>
    <scope>NUCLEOTIDE SEQUENCE [LARGE SCALE GENOMIC DNA]</scope>
    <source>
        <strain evidence="8 9">KLE1738</strain>
    </source>
</reference>
<comment type="subcellular location">
    <subcellularLocation>
        <location evidence="1">Membrane</location>
        <topology evidence="1">Multi-pass membrane protein</topology>
    </subcellularLocation>
</comment>
<dbReference type="GO" id="GO:0016020">
    <property type="term" value="C:membrane"/>
    <property type="evidence" value="ECO:0007669"/>
    <property type="project" value="UniProtKB-SubCell"/>
</dbReference>
<evidence type="ECO:0000256" key="4">
    <source>
        <dbReference type="ARBA" id="ARBA00022989"/>
    </source>
</evidence>
<feature type="domain" description="EamA" evidence="7">
    <location>
        <begin position="155"/>
        <end position="306"/>
    </location>
</feature>
<comment type="caution">
    <text evidence="8">The sequence shown here is derived from an EMBL/GenBank/DDBJ whole genome shotgun (WGS) entry which is preliminary data.</text>
</comment>
<feature type="transmembrane region" description="Helical" evidence="6">
    <location>
        <begin position="128"/>
        <end position="147"/>
    </location>
</feature>
<keyword evidence="9" id="KW-1185">Reference proteome</keyword>
<feature type="transmembrane region" description="Helical" evidence="6">
    <location>
        <begin position="235"/>
        <end position="255"/>
    </location>
</feature>
<keyword evidence="3 6" id="KW-0812">Transmembrane</keyword>
<evidence type="ECO:0000256" key="2">
    <source>
        <dbReference type="ARBA" id="ARBA00007362"/>
    </source>
</evidence>
<evidence type="ECO:0000256" key="5">
    <source>
        <dbReference type="ARBA" id="ARBA00023136"/>
    </source>
</evidence>
<evidence type="ECO:0000259" key="7">
    <source>
        <dbReference type="Pfam" id="PF00892"/>
    </source>
</evidence>
<dbReference type="EMBL" id="QQRQ01000028">
    <property type="protein sequence ID" value="RFT05790.1"/>
    <property type="molecule type" value="Genomic_DNA"/>
</dbReference>
<evidence type="ECO:0000313" key="8">
    <source>
        <dbReference type="EMBL" id="RFT05790.1"/>
    </source>
</evidence>
<dbReference type="Gene3D" id="1.10.3730.20">
    <property type="match status" value="1"/>
</dbReference>
<feature type="transmembrane region" description="Helical" evidence="6">
    <location>
        <begin position="267"/>
        <end position="285"/>
    </location>
</feature>
<evidence type="ECO:0000256" key="1">
    <source>
        <dbReference type="ARBA" id="ARBA00004141"/>
    </source>
</evidence>
<dbReference type="OrthoDB" id="9813604at2"/>
<keyword evidence="5 6" id="KW-0472">Membrane</keyword>
<organism evidence="8 9">
    <name type="scientific">Evtepia gabavorous</name>
    <dbReference type="NCBI Taxonomy" id="2211183"/>
    <lineage>
        <taxon>Bacteria</taxon>
        <taxon>Bacillati</taxon>
        <taxon>Bacillota</taxon>
        <taxon>Clostridia</taxon>
        <taxon>Eubacteriales</taxon>
        <taxon>Evtepia</taxon>
    </lineage>
</organism>
<proteinExistence type="inferred from homology"/>
<feature type="transmembrane region" description="Helical" evidence="6">
    <location>
        <begin position="153"/>
        <end position="171"/>
    </location>
</feature>
<feature type="transmembrane region" description="Helical" evidence="6">
    <location>
        <begin position="44"/>
        <end position="60"/>
    </location>
</feature>
<sequence length="335" mass="35459">MKRQFLFGCLFIALAAVIFSTMEVLLKLPAVAGAFHPMQITLERFLVGGICLLPVAGWTLRRKGIRLTRRDVGTFALTGLFCVPLSMVLYQLAITHGQANVVAVLFSGNPIFVTLLAFLLLHETIAWNNLLALVLEVLGIGAIAGLGGSAVSLSSVALAVLAALFFAAYAVLGKRQTARTGSLVVTCGSFLWGGLELGALLLLGRTEVGSALFGQLGLTMFQDVPFLQGLTGQTLPYFLFIGIVNTALGYVFHMLAIEKTSAIHGSLVFFFKPILAPLFALAVLGEAVTPPILLGIVCFLAGSLVSILPDILRARRAGQGRLAGEAAPQHEGKGR</sequence>
<feature type="domain" description="EamA" evidence="7">
    <location>
        <begin position="7"/>
        <end position="142"/>
    </location>
</feature>
<dbReference type="PANTHER" id="PTHR32322">
    <property type="entry name" value="INNER MEMBRANE TRANSPORTER"/>
    <property type="match status" value="1"/>
</dbReference>
<accession>A0A3E2B157</accession>
<evidence type="ECO:0000256" key="3">
    <source>
        <dbReference type="ARBA" id="ARBA00022692"/>
    </source>
</evidence>
<dbReference type="InterPro" id="IPR050638">
    <property type="entry name" value="AA-Vitamin_Transporters"/>
</dbReference>
<dbReference type="SUPFAM" id="SSF103481">
    <property type="entry name" value="Multidrug resistance efflux transporter EmrE"/>
    <property type="match status" value="2"/>
</dbReference>
<gene>
    <name evidence="8" type="ORF">DV520_10780</name>
</gene>
<protein>
    <submittedName>
        <fullName evidence="8">DMT family transporter</fullName>
    </submittedName>
</protein>
<dbReference type="InterPro" id="IPR037185">
    <property type="entry name" value="EmrE-like"/>
</dbReference>
<dbReference type="Proteomes" id="UP000260649">
    <property type="component" value="Unassembled WGS sequence"/>
</dbReference>
<name>A0A3E2B157_9FIRM</name>
<comment type="similarity">
    <text evidence="2">Belongs to the EamA transporter family.</text>
</comment>
<dbReference type="AlphaFoldDB" id="A0A3E2B157"/>
<evidence type="ECO:0000313" key="9">
    <source>
        <dbReference type="Proteomes" id="UP000260649"/>
    </source>
</evidence>
<feature type="transmembrane region" description="Helical" evidence="6">
    <location>
        <begin position="183"/>
        <end position="203"/>
    </location>
</feature>
<keyword evidence="4 6" id="KW-1133">Transmembrane helix</keyword>
<feature type="transmembrane region" description="Helical" evidence="6">
    <location>
        <begin position="291"/>
        <end position="312"/>
    </location>
</feature>
<dbReference type="InterPro" id="IPR000620">
    <property type="entry name" value="EamA_dom"/>
</dbReference>
<dbReference type="GeneID" id="97996220"/>